<dbReference type="InterPro" id="IPR027417">
    <property type="entry name" value="P-loop_NTPase"/>
</dbReference>
<dbReference type="InterPro" id="IPR041118">
    <property type="entry name" value="Rx_N"/>
</dbReference>
<dbReference type="OrthoDB" id="6161812at2759"/>
<evidence type="ECO:0000259" key="9">
    <source>
        <dbReference type="Pfam" id="PF23559"/>
    </source>
</evidence>
<organism evidence="11 12">
    <name type="scientific">Miscanthus lutarioriparius</name>
    <dbReference type="NCBI Taxonomy" id="422564"/>
    <lineage>
        <taxon>Eukaryota</taxon>
        <taxon>Viridiplantae</taxon>
        <taxon>Streptophyta</taxon>
        <taxon>Embryophyta</taxon>
        <taxon>Tracheophyta</taxon>
        <taxon>Spermatophyta</taxon>
        <taxon>Magnoliopsida</taxon>
        <taxon>Liliopsida</taxon>
        <taxon>Poales</taxon>
        <taxon>Poaceae</taxon>
        <taxon>PACMAD clade</taxon>
        <taxon>Panicoideae</taxon>
        <taxon>Andropogonodae</taxon>
        <taxon>Andropogoneae</taxon>
        <taxon>Saccharinae</taxon>
        <taxon>Miscanthus</taxon>
    </lineage>
</organism>
<keyword evidence="5" id="KW-0611">Plant defense</keyword>
<evidence type="ECO:0000256" key="1">
    <source>
        <dbReference type="ARBA" id="ARBA00008894"/>
    </source>
</evidence>
<sequence length="1049" mass="118971">MADLVMGAMSCLVPKLGELLKAEYNLQAGVKEQVRSLYLELEGAQAALRKVGQVPWDQLDEQVKLWSRDIREASYDMDDILDTFLVRVRGCDSTGEKGFLKRQVQKMSKLLTKSKARREISVAIHHIMRHVQEVTARRGRFKVDDIAARPATASTVDPRLAAMYTQVNKLVGIDNSSSGLMSMLRDDVSNCKMKTVSVFGPGGLGKTTLARAVYDKLIGDYDCGAFVSVGRTPDLKKVIQGILIKLNKQRYMHFNFALLHEISQFIDELREFLLEHKRYFIVIDDIWEAQSWDTIKLAIDTDNSCGGRIIITTRKLDVAAKAGEVYKLQPLPYDNSRNLFFTRIYGHEGNCVENEPDHISDKILRKCDGIPLAIITMASLFVGKPTEEWSELYKSIGFGLKDKEEAESTKRIVSFSYYDLPSHLRSCLVYLSAFPEDCVIPKEALIWKWIAEGFVHEKQGIQLFEIGEGYFNDLINRSMIEAVESRHDGNIYGCRVHDMVLDFIRLVSDEENFLTISGRGDDNSQRTLNQNIVRRLAHQNRDMGHTHQANHVDMLKARSFIGYECVIEKKVLLSGFKILRVLAIENCKPKGGSPIRIEHLGHLLHLRYLSLRGTKIDKVPREIGTLRLLQTLDLTKSYIVELPSSISLLTQLMCLRVTFDPNVEAGKEVASVGKLTSLEELRIRFRGEKWSTRRFVKDLSSLSELRVLYASTYYDKEIERDLLEFLPHLPKLRTLAISHCFDGNGSKIPTAKWETEFALPLHLRHLAVNGVAASVEELAEIRSNELDVVESLRDHVNHDYLISSCYLGDKFPTATWEGAGFALPRHLRELYIVKVKFCKLPSWISPSCLPNLCYLGLYLHAMDEQDLKLLGRFPELHFLQLISRSSATISNVSDSDAGYFQKLRYCRMGGLSTVWFRPDKDGRSLSFHVWNGKDDIVAVPFGSRNMGSIHNRGTAAPSFMPQLQMLSFIVYVRALRDRCCSDNFGLEHLPLLREIEVEILCTSASAAEVVQVETALRHAANVHPNRPVLVISKFDTGNMIPQQEEEVHS</sequence>
<dbReference type="GO" id="GO:0042742">
    <property type="term" value="P:defense response to bacterium"/>
    <property type="evidence" value="ECO:0007669"/>
    <property type="project" value="UniProtKB-ARBA"/>
</dbReference>
<protein>
    <recommendedName>
        <fullName evidence="13">AAA+ ATPase domain-containing protein</fullName>
    </recommendedName>
</protein>
<evidence type="ECO:0000259" key="7">
    <source>
        <dbReference type="Pfam" id="PF00931"/>
    </source>
</evidence>
<comment type="similarity">
    <text evidence="1">Belongs to the disease resistance NB-LRR family.</text>
</comment>
<feature type="domain" description="Disease resistance protein winged helix" evidence="9">
    <location>
        <begin position="434"/>
        <end position="504"/>
    </location>
</feature>
<feature type="domain" description="Disease resistance R13L4/SHOC-2-like LRR" evidence="10">
    <location>
        <begin position="788"/>
        <end position="1029"/>
    </location>
</feature>
<dbReference type="InterPro" id="IPR036388">
    <property type="entry name" value="WH-like_DNA-bd_sf"/>
</dbReference>
<name>A0A811NRX0_9POAL</name>
<dbReference type="SUPFAM" id="SSF52540">
    <property type="entry name" value="P-loop containing nucleoside triphosphate hydrolases"/>
    <property type="match status" value="1"/>
</dbReference>
<dbReference type="Proteomes" id="UP000604825">
    <property type="component" value="Unassembled WGS sequence"/>
</dbReference>
<dbReference type="EMBL" id="CAJGYO010000004">
    <property type="protein sequence ID" value="CAD6227077.1"/>
    <property type="molecule type" value="Genomic_DNA"/>
</dbReference>
<dbReference type="InterPro" id="IPR055414">
    <property type="entry name" value="LRR_R13L4/SHOC2-like"/>
</dbReference>
<dbReference type="Gene3D" id="3.80.10.10">
    <property type="entry name" value="Ribonuclease Inhibitor"/>
    <property type="match status" value="1"/>
</dbReference>
<dbReference type="Pfam" id="PF18052">
    <property type="entry name" value="Rx_N"/>
    <property type="match status" value="1"/>
</dbReference>
<dbReference type="InterPro" id="IPR032675">
    <property type="entry name" value="LRR_dom_sf"/>
</dbReference>
<evidence type="ECO:0000313" key="12">
    <source>
        <dbReference type="Proteomes" id="UP000604825"/>
    </source>
</evidence>
<evidence type="ECO:0000256" key="5">
    <source>
        <dbReference type="ARBA" id="ARBA00022821"/>
    </source>
</evidence>
<dbReference type="InterPro" id="IPR044974">
    <property type="entry name" value="Disease_R_plants"/>
</dbReference>
<evidence type="ECO:0008006" key="13">
    <source>
        <dbReference type="Google" id="ProtNLM"/>
    </source>
</evidence>
<evidence type="ECO:0000256" key="4">
    <source>
        <dbReference type="ARBA" id="ARBA00022741"/>
    </source>
</evidence>
<keyword evidence="3" id="KW-0677">Repeat</keyword>
<dbReference type="GO" id="GO:0043531">
    <property type="term" value="F:ADP binding"/>
    <property type="evidence" value="ECO:0007669"/>
    <property type="project" value="InterPro"/>
</dbReference>
<keyword evidence="4" id="KW-0547">Nucleotide-binding</keyword>
<dbReference type="AlphaFoldDB" id="A0A811NRX0"/>
<dbReference type="Gene3D" id="1.10.8.430">
    <property type="entry name" value="Helical domain of apoptotic protease-activating factors"/>
    <property type="match status" value="1"/>
</dbReference>
<dbReference type="CDD" id="cd14798">
    <property type="entry name" value="RX-CC_like"/>
    <property type="match status" value="1"/>
</dbReference>
<gene>
    <name evidence="11" type="ORF">NCGR_LOCUS18720</name>
</gene>
<dbReference type="PANTHER" id="PTHR23155:SF1116">
    <property type="entry name" value="OS12G0273300 PROTEIN"/>
    <property type="match status" value="1"/>
</dbReference>
<dbReference type="PANTHER" id="PTHR23155">
    <property type="entry name" value="DISEASE RESISTANCE PROTEIN RP"/>
    <property type="match status" value="1"/>
</dbReference>
<dbReference type="SUPFAM" id="SSF52058">
    <property type="entry name" value="L domain-like"/>
    <property type="match status" value="1"/>
</dbReference>
<dbReference type="FunFam" id="1.10.10.10:FF:000322">
    <property type="entry name" value="Probable disease resistance protein At1g63360"/>
    <property type="match status" value="1"/>
</dbReference>
<reference evidence="11" key="1">
    <citation type="submission" date="2020-10" db="EMBL/GenBank/DDBJ databases">
        <authorList>
            <person name="Han B."/>
            <person name="Lu T."/>
            <person name="Zhao Q."/>
            <person name="Huang X."/>
            <person name="Zhao Y."/>
        </authorList>
    </citation>
    <scope>NUCLEOTIDE SEQUENCE</scope>
</reference>
<dbReference type="Pfam" id="PF23598">
    <property type="entry name" value="LRR_14"/>
    <property type="match status" value="2"/>
</dbReference>
<keyword evidence="2" id="KW-0433">Leucine-rich repeat</keyword>
<dbReference type="Pfam" id="PF23559">
    <property type="entry name" value="WHD_DRP"/>
    <property type="match status" value="1"/>
</dbReference>
<dbReference type="InterPro" id="IPR058922">
    <property type="entry name" value="WHD_DRP"/>
</dbReference>
<dbReference type="Gene3D" id="1.10.10.10">
    <property type="entry name" value="Winged helix-like DNA-binding domain superfamily/Winged helix DNA-binding domain"/>
    <property type="match status" value="1"/>
</dbReference>
<dbReference type="GO" id="GO:0009626">
    <property type="term" value="P:plant-type hypersensitive response"/>
    <property type="evidence" value="ECO:0007669"/>
    <property type="project" value="UniProtKB-ARBA"/>
</dbReference>
<proteinExistence type="inferred from homology"/>
<evidence type="ECO:0000256" key="2">
    <source>
        <dbReference type="ARBA" id="ARBA00022614"/>
    </source>
</evidence>
<dbReference type="Gene3D" id="1.20.5.4130">
    <property type="match status" value="1"/>
</dbReference>
<dbReference type="InterPro" id="IPR042197">
    <property type="entry name" value="Apaf_helical"/>
</dbReference>
<feature type="domain" description="Disease resistance N-terminal" evidence="8">
    <location>
        <begin position="8"/>
        <end position="97"/>
    </location>
</feature>
<keyword evidence="12" id="KW-1185">Reference proteome</keyword>
<comment type="caution">
    <text evidence="11">The sequence shown here is derived from an EMBL/GenBank/DDBJ whole genome shotgun (WGS) entry which is preliminary data.</text>
</comment>
<evidence type="ECO:0000313" key="11">
    <source>
        <dbReference type="EMBL" id="CAD6227077.1"/>
    </source>
</evidence>
<dbReference type="Pfam" id="PF00931">
    <property type="entry name" value="NB-ARC"/>
    <property type="match status" value="1"/>
</dbReference>
<accession>A0A811NRX0</accession>
<evidence type="ECO:0000259" key="8">
    <source>
        <dbReference type="Pfam" id="PF18052"/>
    </source>
</evidence>
<dbReference type="Gene3D" id="3.40.50.300">
    <property type="entry name" value="P-loop containing nucleotide triphosphate hydrolases"/>
    <property type="match status" value="1"/>
</dbReference>
<dbReference type="PRINTS" id="PR00364">
    <property type="entry name" value="DISEASERSIST"/>
</dbReference>
<dbReference type="InterPro" id="IPR038005">
    <property type="entry name" value="RX-like_CC"/>
</dbReference>
<keyword evidence="6" id="KW-0175">Coiled coil</keyword>
<evidence type="ECO:0000256" key="6">
    <source>
        <dbReference type="ARBA" id="ARBA00023054"/>
    </source>
</evidence>
<evidence type="ECO:0000256" key="3">
    <source>
        <dbReference type="ARBA" id="ARBA00022737"/>
    </source>
</evidence>
<feature type="domain" description="Disease resistance R13L4/SHOC-2-like LRR" evidence="10">
    <location>
        <begin position="556"/>
        <end position="771"/>
    </location>
</feature>
<evidence type="ECO:0000259" key="10">
    <source>
        <dbReference type="Pfam" id="PF23598"/>
    </source>
</evidence>
<dbReference type="GO" id="GO:0002758">
    <property type="term" value="P:innate immune response-activating signaling pathway"/>
    <property type="evidence" value="ECO:0007669"/>
    <property type="project" value="UniProtKB-ARBA"/>
</dbReference>
<dbReference type="InterPro" id="IPR002182">
    <property type="entry name" value="NB-ARC"/>
</dbReference>
<feature type="domain" description="NB-ARC" evidence="7">
    <location>
        <begin position="188"/>
        <end position="340"/>
    </location>
</feature>